<evidence type="ECO:0000256" key="2">
    <source>
        <dbReference type="ARBA" id="ARBA00022676"/>
    </source>
</evidence>
<evidence type="ECO:0000256" key="3">
    <source>
        <dbReference type="ARBA" id="ARBA00022679"/>
    </source>
</evidence>
<dbReference type="PANTHER" id="PTHR48090">
    <property type="entry name" value="UNDECAPRENYL-PHOSPHATE 4-DEOXY-4-FORMAMIDO-L-ARABINOSE TRANSFERASE-RELATED"/>
    <property type="match status" value="1"/>
</dbReference>
<evidence type="ECO:0000259" key="9">
    <source>
        <dbReference type="Pfam" id="PF00535"/>
    </source>
</evidence>
<reference evidence="10" key="2">
    <citation type="submission" date="2021-01" db="EMBL/GenBank/DDBJ databases">
        <authorList>
            <person name="Kang M."/>
        </authorList>
    </citation>
    <scope>NUCLEOTIDE SEQUENCE</scope>
    <source>
        <strain evidence="10">KACC 17527</strain>
    </source>
</reference>
<evidence type="ECO:0000313" key="10">
    <source>
        <dbReference type="EMBL" id="MBK6007790.1"/>
    </source>
</evidence>
<evidence type="ECO:0000313" key="11">
    <source>
        <dbReference type="Proteomes" id="UP000630528"/>
    </source>
</evidence>
<accession>A0A934WNM9</accession>
<evidence type="ECO:0000256" key="6">
    <source>
        <dbReference type="ARBA" id="ARBA00022989"/>
    </source>
</evidence>
<dbReference type="SUPFAM" id="SSF53448">
    <property type="entry name" value="Nucleotide-diphospho-sugar transferases"/>
    <property type="match status" value="1"/>
</dbReference>
<keyword evidence="4 8" id="KW-0812">Transmembrane</keyword>
<keyword evidence="11" id="KW-1185">Reference proteome</keyword>
<dbReference type="GO" id="GO:0009103">
    <property type="term" value="P:lipopolysaccharide biosynthetic process"/>
    <property type="evidence" value="ECO:0007669"/>
    <property type="project" value="UniProtKB-KW"/>
</dbReference>
<evidence type="ECO:0000256" key="5">
    <source>
        <dbReference type="ARBA" id="ARBA00022985"/>
    </source>
</evidence>
<dbReference type="EMBL" id="JAEPWM010000007">
    <property type="protein sequence ID" value="MBK6007790.1"/>
    <property type="molecule type" value="Genomic_DNA"/>
</dbReference>
<proteinExistence type="predicted"/>
<sequence length="357" mass="39476">MNTVSFPPAALAGLQAHDMRGPDGAPVRAHRLSVVVPMYNEVGNAVPMVDAVQSALESYPWPWELIVVDDGSSDGTGQALDRRAREVGPHIRVVHLARNFRQTAAMQAGIDASRGDVIATLDGDLQNDPADIPQMVARLLEEDLDLVAGWRKERQDGFLLRRLPSILANRLIRKVSGLHFQDLGCSLKVFRASVLRQVRLYGEMHRFIPAWLATVTSPSRMAEEPVRHHARRAGESKYGLSRSFRVLLDLVAVHFFLRFGSRPGHFFGGIGLVVGAIGGLLLAYLGVLKLQGHDIGTRPLLSLAFFLVLGGVQLLTTGILSELLMRVYYDVGRARPYRVREREPLEPPTPQDAGWHE</sequence>
<keyword evidence="6 8" id="KW-1133">Transmembrane helix</keyword>
<reference evidence="10" key="1">
    <citation type="journal article" date="2012" name="J. Microbiol. Biotechnol.">
        <title>Ramlibacter ginsenosidimutans sp. nov., with ginsenoside-converting activity.</title>
        <authorList>
            <person name="Wang L."/>
            <person name="An D.S."/>
            <person name="Kim S.G."/>
            <person name="Jin F.X."/>
            <person name="Kim S.C."/>
            <person name="Lee S.T."/>
            <person name="Im W.T."/>
        </authorList>
    </citation>
    <scope>NUCLEOTIDE SEQUENCE</scope>
    <source>
        <strain evidence="10">KACC 17527</strain>
    </source>
</reference>
<dbReference type="AlphaFoldDB" id="A0A934WNM9"/>
<keyword evidence="2" id="KW-0328">Glycosyltransferase</keyword>
<dbReference type="Gene3D" id="3.90.550.10">
    <property type="entry name" value="Spore Coat Polysaccharide Biosynthesis Protein SpsA, Chain A"/>
    <property type="match status" value="1"/>
</dbReference>
<evidence type="ECO:0000256" key="8">
    <source>
        <dbReference type="SAM" id="Phobius"/>
    </source>
</evidence>
<dbReference type="InterPro" id="IPR029044">
    <property type="entry name" value="Nucleotide-diphossugar_trans"/>
</dbReference>
<evidence type="ECO:0000256" key="4">
    <source>
        <dbReference type="ARBA" id="ARBA00022692"/>
    </source>
</evidence>
<dbReference type="Proteomes" id="UP000630528">
    <property type="component" value="Unassembled WGS sequence"/>
</dbReference>
<dbReference type="InterPro" id="IPR001173">
    <property type="entry name" value="Glyco_trans_2-like"/>
</dbReference>
<feature type="transmembrane region" description="Helical" evidence="8">
    <location>
        <begin position="300"/>
        <end position="320"/>
    </location>
</feature>
<dbReference type="GO" id="GO:0005886">
    <property type="term" value="C:plasma membrane"/>
    <property type="evidence" value="ECO:0007669"/>
    <property type="project" value="TreeGrafter"/>
</dbReference>
<name>A0A934WNM9_9BURK</name>
<feature type="domain" description="Glycosyltransferase 2-like" evidence="9">
    <location>
        <begin position="33"/>
        <end position="198"/>
    </location>
</feature>
<dbReference type="Pfam" id="PF00535">
    <property type="entry name" value="Glycos_transf_2"/>
    <property type="match status" value="1"/>
</dbReference>
<protein>
    <submittedName>
        <fullName evidence="10">Glycosyltransferase family 2 protein</fullName>
    </submittedName>
</protein>
<gene>
    <name evidence="10" type="ORF">JJB11_16950</name>
</gene>
<keyword evidence="1" id="KW-1003">Cell membrane</keyword>
<dbReference type="InterPro" id="IPR050256">
    <property type="entry name" value="Glycosyltransferase_2"/>
</dbReference>
<dbReference type="RefSeq" id="WP_201173956.1">
    <property type="nucleotide sequence ID" value="NZ_JAEPWM010000007.1"/>
</dbReference>
<keyword evidence="5" id="KW-0448">Lipopolysaccharide biosynthesis</keyword>
<evidence type="ECO:0000256" key="7">
    <source>
        <dbReference type="ARBA" id="ARBA00023136"/>
    </source>
</evidence>
<dbReference type="CDD" id="cd04187">
    <property type="entry name" value="DPM1_like_bac"/>
    <property type="match status" value="1"/>
</dbReference>
<keyword evidence="3" id="KW-0808">Transferase</keyword>
<keyword evidence="7 8" id="KW-0472">Membrane</keyword>
<feature type="transmembrane region" description="Helical" evidence="8">
    <location>
        <begin position="266"/>
        <end position="288"/>
    </location>
</feature>
<dbReference type="GO" id="GO:0016757">
    <property type="term" value="F:glycosyltransferase activity"/>
    <property type="evidence" value="ECO:0007669"/>
    <property type="project" value="UniProtKB-KW"/>
</dbReference>
<comment type="caution">
    <text evidence="10">The sequence shown here is derived from an EMBL/GenBank/DDBJ whole genome shotgun (WGS) entry which is preliminary data.</text>
</comment>
<dbReference type="PANTHER" id="PTHR48090:SF3">
    <property type="entry name" value="UNDECAPRENYL-PHOSPHATE 4-DEOXY-4-FORMAMIDO-L-ARABINOSE TRANSFERASE"/>
    <property type="match status" value="1"/>
</dbReference>
<evidence type="ECO:0000256" key="1">
    <source>
        <dbReference type="ARBA" id="ARBA00022475"/>
    </source>
</evidence>
<organism evidence="10 11">
    <name type="scientific">Ramlibacter ginsenosidimutans</name>
    <dbReference type="NCBI Taxonomy" id="502333"/>
    <lineage>
        <taxon>Bacteria</taxon>
        <taxon>Pseudomonadati</taxon>
        <taxon>Pseudomonadota</taxon>
        <taxon>Betaproteobacteria</taxon>
        <taxon>Burkholderiales</taxon>
        <taxon>Comamonadaceae</taxon>
        <taxon>Ramlibacter</taxon>
    </lineage>
</organism>